<reference evidence="3" key="1">
    <citation type="submission" date="2022-03" db="EMBL/GenBank/DDBJ databases">
        <authorList>
            <person name="Martin C."/>
        </authorList>
    </citation>
    <scope>NUCLEOTIDE SEQUENCE</scope>
</reference>
<evidence type="ECO:0000256" key="1">
    <source>
        <dbReference type="SAM" id="MobiDB-lite"/>
    </source>
</evidence>
<feature type="compositionally biased region" description="Polar residues" evidence="1">
    <location>
        <begin position="438"/>
        <end position="453"/>
    </location>
</feature>
<dbReference type="PROSITE" id="PS50209">
    <property type="entry name" value="CARD"/>
    <property type="match status" value="2"/>
</dbReference>
<dbReference type="PANTHER" id="PTHR15034">
    <property type="entry name" value="DEATH DOMAIN-CONTAINING PROTEIN CRADD"/>
    <property type="match status" value="1"/>
</dbReference>
<feature type="compositionally biased region" description="Polar residues" evidence="1">
    <location>
        <begin position="414"/>
        <end position="427"/>
    </location>
</feature>
<dbReference type="InterPro" id="IPR037939">
    <property type="entry name" value="CRADD"/>
</dbReference>
<dbReference type="SUPFAM" id="SSF47986">
    <property type="entry name" value="DEATH domain"/>
    <property type="match status" value="2"/>
</dbReference>
<dbReference type="PANTHER" id="PTHR15034:SF5">
    <property type="entry name" value="DEATH DOMAIN-CONTAINING PROTEIN CRADD"/>
    <property type="match status" value="1"/>
</dbReference>
<dbReference type="EMBL" id="CAIIXF020000003">
    <property type="protein sequence ID" value="CAH1779382.1"/>
    <property type="molecule type" value="Genomic_DNA"/>
</dbReference>
<protein>
    <recommendedName>
        <fullName evidence="2">CARD domain-containing protein</fullName>
    </recommendedName>
</protein>
<dbReference type="InterPro" id="IPR001315">
    <property type="entry name" value="CARD"/>
</dbReference>
<sequence>MSHSPLSTAHKDALRSCRVLFEDNLNVDDILGQCLQDEVISIRMKARIEAKPTPHEKCSEFLDILQKRGKQAFDDFIAALKVDYAFLARSLEKELRVQALACAKSGLVDANVIIQEGRDNLKENETCRGAVENIDDLLTKLSKTICFTRPVSLGIQNKVTPFSATLSDAHKFTLRSHRDRLEENLNIEDILPKCIRDGVITQRLKAIILSHATPHEKCSAFLDILETRGKQDFDSFVSSLHDDYPFLELPIKKELRAKALDIATDAIANANDIFDREVPSDEKQSTKEALESLETLISQLKETIGIQEEFVDSTPSVSSEPSPMMVTSSVSVKSIVSKMSALESPSMSLTPSPVPHAARSMISVTKPESSIVKQTPLKPTLDVPLTLNQTPLFRDPQTEPCRTESPYNVRAQLPPNSDSPSASQNPPTAGPSLDVKSQRTLQQPSTSHQSATSTSLVKQLKTLKLSSGHLSLTLARKIELSYSCFGLCSSPMGDIITSIDEHGIFVYNKDYTFKLKFALERQNDVVCLPTDEIVISSWRNNYVKVFDME</sequence>
<gene>
    <name evidence="3" type="ORF">OFUS_LOCUS6196</name>
</gene>
<dbReference type="InterPro" id="IPR011029">
    <property type="entry name" value="DEATH-like_dom_sf"/>
</dbReference>
<accession>A0A8S4NCW0</accession>
<dbReference type="SMART" id="SM00114">
    <property type="entry name" value="CARD"/>
    <property type="match status" value="2"/>
</dbReference>
<dbReference type="CDD" id="cd01671">
    <property type="entry name" value="CARD"/>
    <property type="match status" value="2"/>
</dbReference>
<dbReference type="Pfam" id="PF00619">
    <property type="entry name" value="CARD"/>
    <property type="match status" value="2"/>
</dbReference>
<feature type="non-terminal residue" evidence="3">
    <location>
        <position position="549"/>
    </location>
</feature>
<feature type="region of interest" description="Disordered" evidence="1">
    <location>
        <begin position="388"/>
        <end position="453"/>
    </location>
</feature>
<feature type="domain" description="CARD" evidence="2">
    <location>
        <begin position="166"/>
        <end position="242"/>
    </location>
</feature>
<dbReference type="AlphaFoldDB" id="A0A8S4NCW0"/>
<keyword evidence="4" id="KW-1185">Reference proteome</keyword>
<evidence type="ECO:0000313" key="4">
    <source>
        <dbReference type="Proteomes" id="UP000749559"/>
    </source>
</evidence>
<evidence type="ECO:0000313" key="3">
    <source>
        <dbReference type="EMBL" id="CAH1779382.1"/>
    </source>
</evidence>
<dbReference type="GO" id="GO:0042981">
    <property type="term" value="P:regulation of apoptotic process"/>
    <property type="evidence" value="ECO:0007669"/>
    <property type="project" value="InterPro"/>
</dbReference>
<comment type="caution">
    <text evidence="3">The sequence shown here is derived from an EMBL/GenBank/DDBJ whole genome shotgun (WGS) entry which is preliminary data.</text>
</comment>
<evidence type="ECO:0000259" key="2">
    <source>
        <dbReference type="PROSITE" id="PS50209"/>
    </source>
</evidence>
<name>A0A8S4NCW0_OWEFU</name>
<dbReference type="GO" id="GO:0070513">
    <property type="term" value="F:death domain binding"/>
    <property type="evidence" value="ECO:0007669"/>
    <property type="project" value="InterPro"/>
</dbReference>
<proteinExistence type="predicted"/>
<organism evidence="3 4">
    <name type="scientific">Owenia fusiformis</name>
    <name type="common">Polychaete worm</name>
    <dbReference type="NCBI Taxonomy" id="6347"/>
    <lineage>
        <taxon>Eukaryota</taxon>
        <taxon>Metazoa</taxon>
        <taxon>Spiralia</taxon>
        <taxon>Lophotrochozoa</taxon>
        <taxon>Annelida</taxon>
        <taxon>Polychaeta</taxon>
        <taxon>Sedentaria</taxon>
        <taxon>Canalipalpata</taxon>
        <taxon>Sabellida</taxon>
        <taxon>Oweniida</taxon>
        <taxon>Oweniidae</taxon>
        <taxon>Owenia</taxon>
    </lineage>
</organism>
<dbReference type="Gene3D" id="1.10.533.10">
    <property type="entry name" value="Death Domain, Fas"/>
    <property type="match status" value="2"/>
</dbReference>
<dbReference type="OrthoDB" id="10031931at2759"/>
<dbReference type="Proteomes" id="UP000749559">
    <property type="component" value="Unassembled WGS sequence"/>
</dbReference>
<feature type="domain" description="CARD" evidence="2">
    <location>
        <begin position="6"/>
        <end position="81"/>
    </location>
</feature>
<dbReference type="GO" id="GO:0002020">
    <property type="term" value="F:protease binding"/>
    <property type="evidence" value="ECO:0007669"/>
    <property type="project" value="InterPro"/>
</dbReference>